<dbReference type="SUPFAM" id="SSF52047">
    <property type="entry name" value="RNI-like"/>
    <property type="match status" value="2"/>
</dbReference>
<keyword evidence="17" id="KW-1267">Proteomics identification</keyword>
<reference evidence="14" key="2">
    <citation type="submission" date="2025-08" db="UniProtKB">
        <authorList>
            <consortium name="Ensembl"/>
        </authorList>
    </citation>
    <scope>IDENTIFICATION</scope>
    <source>
        <strain evidence="14">Thoroughbred</strain>
    </source>
</reference>
<proteinExistence type="evidence at protein level"/>
<dbReference type="GO" id="GO:0032311">
    <property type="term" value="C:angiogenin-PRI complex"/>
    <property type="evidence" value="ECO:0007669"/>
    <property type="project" value="Ensembl"/>
</dbReference>
<protein>
    <recommendedName>
        <fullName evidence="4">Ribonuclease inhibitor</fullName>
    </recommendedName>
    <alternativeName>
        <fullName evidence="11">Ribonuclease/angiogenin inhibitor 1</fullName>
    </alternativeName>
</protein>
<keyword evidence="6" id="KW-0597">Phosphoprotein</keyword>
<dbReference type="SMART" id="SM00367">
    <property type="entry name" value="LRR_CC"/>
    <property type="match status" value="7"/>
</dbReference>
<name>A0A3Q2GW51_HORSE</name>
<evidence type="ECO:0000313" key="16">
    <source>
        <dbReference type="VGNC" id="VGNC:22489"/>
    </source>
</evidence>
<evidence type="ECO:0000256" key="11">
    <source>
        <dbReference type="ARBA" id="ARBA00032534"/>
    </source>
</evidence>
<evidence type="ECO:0000256" key="10">
    <source>
        <dbReference type="ARBA" id="ARBA00023242"/>
    </source>
</evidence>
<dbReference type="STRING" id="9796.ENSECAP00000025038"/>
<dbReference type="OMA" id="EISCECL"/>
<dbReference type="GO" id="GO:0032055">
    <property type="term" value="P:negative regulation of translation in response to stress"/>
    <property type="evidence" value="ECO:0007669"/>
    <property type="project" value="Ensembl"/>
</dbReference>
<dbReference type="VGNC" id="VGNC:22489">
    <property type="gene designation" value="RNH1"/>
</dbReference>
<dbReference type="GO" id="GO:0002181">
    <property type="term" value="P:cytoplasmic translation"/>
    <property type="evidence" value="ECO:0007669"/>
    <property type="project" value="Ensembl"/>
</dbReference>
<dbReference type="FunCoup" id="A0A3Q2GW51">
    <property type="interactions" value="1088"/>
</dbReference>
<dbReference type="SMART" id="SM00368">
    <property type="entry name" value="LRR_RI"/>
    <property type="match status" value="13"/>
</dbReference>
<evidence type="ECO:0000256" key="4">
    <source>
        <dbReference type="ARBA" id="ARBA00014554"/>
    </source>
</evidence>
<dbReference type="PANTHER" id="PTHR45690:SF4">
    <property type="entry name" value="NACHT, LRR AND PYD DOMAINS-CONTAINING PROTEIN 10"/>
    <property type="match status" value="1"/>
</dbReference>
<feature type="region of interest" description="Disordered" evidence="13">
    <location>
        <begin position="128"/>
        <end position="222"/>
    </location>
</feature>
<evidence type="ECO:0000256" key="13">
    <source>
        <dbReference type="SAM" id="MobiDB-lite"/>
    </source>
</evidence>
<dbReference type="Gene3D" id="3.80.10.10">
    <property type="entry name" value="Ribonuclease Inhibitor"/>
    <property type="match status" value="1"/>
</dbReference>
<evidence type="ECO:0000256" key="5">
    <source>
        <dbReference type="ARBA" id="ARBA00022490"/>
    </source>
</evidence>
<reference evidence="14 15" key="1">
    <citation type="journal article" date="2009" name="Science">
        <title>Genome sequence, comparative analysis, and population genetics of the domestic horse.</title>
        <authorList>
            <consortium name="Broad Institute Genome Sequencing Platform"/>
            <consortium name="Broad Institute Whole Genome Assembly Team"/>
            <person name="Wade C.M."/>
            <person name="Giulotto E."/>
            <person name="Sigurdsson S."/>
            <person name="Zoli M."/>
            <person name="Gnerre S."/>
            <person name="Imsland F."/>
            <person name="Lear T.L."/>
            <person name="Adelson D.L."/>
            <person name="Bailey E."/>
            <person name="Bellone R.R."/>
            <person name="Bloecker H."/>
            <person name="Distl O."/>
            <person name="Edgar R.C."/>
            <person name="Garber M."/>
            <person name="Leeb T."/>
            <person name="Mauceli E."/>
            <person name="MacLeod J.N."/>
            <person name="Penedo M.C.T."/>
            <person name="Raison J.M."/>
            <person name="Sharpe T."/>
            <person name="Vogel J."/>
            <person name="Andersson L."/>
            <person name="Antczak D.F."/>
            <person name="Biagi T."/>
            <person name="Binns M.M."/>
            <person name="Chowdhary B.P."/>
            <person name="Coleman S.J."/>
            <person name="Della Valle G."/>
            <person name="Fryc S."/>
            <person name="Guerin G."/>
            <person name="Hasegawa T."/>
            <person name="Hill E.W."/>
            <person name="Jurka J."/>
            <person name="Kiialainen A."/>
            <person name="Lindgren G."/>
            <person name="Liu J."/>
            <person name="Magnani E."/>
            <person name="Mickelson J.R."/>
            <person name="Murray J."/>
            <person name="Nergadze S.G."/>
            <person name="Onofrio R."/>
            <person name="Pedroni S."/>
            <person name="Piras M.F."/>
            <person name="Raudsepp T."/>
            <person name="Rocchi M."/>
            <person name="Roeed K.H."/>
            <person name="Ryder O.A."/>
            <person name="Searle S."/>
            <person name="Skow L."/>
            <person name="Swinburne J.E."/>
            <person name="Syvaenen A.C."/>
            <person name="Tozaki T."/>
            <person name="Valberg S.J."/>
            <person name="Vaudin M."/>
            <person name="White J.R."/>
            <person name="Zody M.C."/>
            <person name="Lander E.S."/>
            <person name="Lindblad-Toh K."/>
        </authorList>
    </citation>
    <scope>NUCLEOTIDE SEQUENCE [LARGE SCALE GENOMIC DNA]</scope>
    <source>
        <strain evidence="14 15">Thoroughbred</strain>
    </source>
</reference>
<dbReference type="SMR" id="A0A3Q2GW51"/>
<keyword evidence="10" id="KW-0539">Nucleus</keyword>
<evidence type="ECO:0000256" key="8">
    <source>
        <dbReference type="ARBA" id="ARBA00022737"/>
    </source>
</evidence>
<evidence type="ECO:0007829" key="17">
    <source>
        <dbReference type="PeptideAtlas" id="A0A3Q2GW51"/>
    </source>
</evidence>
<evidence type="ECO:0000256" key="6">
    <source>
        <dbReference type="ARBA" id="ARBA00022553"/>
    </source>
</evidence>
<evidence type="ECO:0000256" key="3">
    <source>
        <dbReference type="ARBA" id="ARBA00011699"/>
    </source>
</evidence>
<dbReference type="Ensembl" id="ENSECAT00000047764.3">
    <property type="protein sequence ID" value="ENSECAP00000025038.2"/>
    <property type="gene ID" value="ENSECAG00000020730.4"/>
</dbReference>
<dbReference type="InterPro" id="IPR050637">
    <property type="entry name" value="NLRP_innate_immun_reg"/>
</dbReference>
<keyword evidence="15" id="KW-1185">Reference proteome</keyword>
<keyword evidence="7" id="KW-0433">Leucine-rich repeat</keyword>
<dbReference type="InterPro" id="IPR032675">
    <property type="entry name" value="LRR_dom_sf"/>
</dbReference>
<dbReference type="GO" id="GO:0005829">
    <property type="term" value="C:cytosol"/>
    <property type="evidence" value="ECO:0007669"/>
    <property type="project" value="Ensembl"/>
</dbReference>
<feature type="compositionally biased region" description="Low complexity" evidence="13">
    <location>
        <begin position="132"/>
        <end position="155"/>
    </location>
</feature>
<dbReference type="Bgee" id="ENSECAG00000020730">
    <property type="expression patterns" value="Expressed in bone marrow and 23 other cell types or tissues"/>
</dbReference>
<dbReference type="GO" id="GO:0008428">
    <property type="term" value="F:ribonuclease inhibitor activity"/>
    <property type="evidence" value="ECO:0007669"/>
    <property type="project" value="Ensembl"/>
</dbReference>
<gene>
    <name evidence="14 16" type="primary">RNH1</name>
</gene>
<dbReference type="InterPro" id="IPR006553">
    <property type="entry name" value="Leu-rich_rpt_Cys-con_subtyp"/>
</dbReference>
<dbReference type="PANTHER" id="PTHR45690">
    <property type="entry name" value="NACHT, LRR AND PYD DOMAINS-CONTAINING PROTEIN 12"/>
    <property type="match status" value="1"/>
</dbReference>
<dbReference type="GO" id="GO:0045765">
    <property type="term" value="P:regulation of angiogenesis"/>
    <property type="evidence" value="ECO:0007669"/>
    <property type="project" value="Ensembl"/>
</dbReference>
<dbReference type="GO" id="GO:0036416">
    <property type="term" value="P:tRNA stabilization"/>
    <property type="evidence" value="ECO:0007669"/>
    <property type="project" value="Ensembl"/>
</dbReference>
<comment type="subunit">
    <text evidence="3">Forms high-affinity heterodimers with RNASE1, ANG and RNASE2.</text>
</comment>
<evidence type="ECO:0000313" key="14">
    <source>
        <dbReference type="Ensembl" id="ENSECAP00000025038.2"/>
    </source>
</evidence>
<evidence type="ECO:0000256" key="2">
    <source>
        <dbReference type="ARBA" id="ARBA00004496"/>
    </source>
</evidence>
<evidence type="ECO:0000313" key="15">
    <source>
        <dbReference type="Proteomes" id="UP000002281"/>
    </source>
</evidence>
<dbReference type="Proteomes" id="UP000002281">
    <property type="component" value="Chromosome 12"/>
</dbReference>
<dbReference type="InParanoid" id="A0A3Q2GW51"/>
<reference evidence="14" key="3">
    <citation type="submission" date="2025-09" db="UniProtKB">
        <authorList>
            <consortium name="Ensembl"/>
        </authorList>
    </citation>
    <scope>IDENTIFICATION</scope>
    <source>
        <strain evidence="14">Thoroughbred</strain>
    </source>
</reference>
<dbReference type="CDD" id="cd00116">
    <property type="entry name" value="LRR_RI"/>
    <property type="match status" value="1"/>
</dbReference>
<dbReference type="Pfam" id="PF13516">
    <property type="entry name" value="LRR_6"/>
    <property type="match status" value="7"/>
</dbReference>
<comment type="function">
    <text evidence="12">Ribonuclease inhibitor which inhibits RNASE1, RNASE2 and angiogenin (ANG). May play a role in redox homeostasis. Required to inhibit the cytotoxic tRNA ribonuclease activity of ANG in the cytoplasm in absence of stress. Relocates to the nucleus in response to stress, relieving inhibition of ANG in the cytoplasm, and inhibiting the angiogenic activity of ANG in the nucleus.</text>
</comment>
<dbReference type="PaxDb" id="9796-ENSECAP00000025038"/>
<dbReference type="PROSITE" id="PS51450">
    <property type="entry name" value="LRR"/>
    <property type="match status" value="1"/>
</dbReference>
<keyword evidence="5" id="KW-0963">Cytoplasm</keyword>
<keyword evidence="8" id="KW-0677">Repeat</keyword>
<evidence type="ECO:0000256" key="1">
    <source>
        <dbReference type="ARBA" id="ARBA00004123"/>
    </source>
</evidence>
<sequence>MGARKGMVTVLRRDLPTVSKVLRERLLIRTEKRVRACVFHVGPVAPLEPTDRPIHVITATHGVTLSSATGRGSGVFCLRAAGGGGGARGGGAGAGRGGPGLPAGRLVPCSGGRVERIGATTWKVTWGRRVGSRAQGKAAGAGRAVREAPGPGRAGTDSSPATPGPLPPETGGWASSPPAPSPGTIPGRAPAPSRAPPPGVAPPRPRRKQRLGVGSAAAAARENLPPTMNLDIQCEQLSDARWTELLPLIQQYAVVRLDDCGLTEVRCRDISSALQANPSLTELSLRTNELGDAGVHLVLQGLQSPTCKIQKLSLQNCCLTEAGCGVLPSVLRSVHSLRELHLSDNPLGDVGLQLLCEGLLHPQCHLEKLQLEYCNLTAASCGPLAAVLRAKQDFKELTVSNNDMGEAGVRVLCQGLAESACQLETLKLENCGLTPANCKDLCGIVASKASLRELDLGSNKLGDVGIAELCPGLLSPSSQLKTLWLWECDITAGGCRDLCRVLRAKENLKELSLAGNALGDEGAQLLCESLLEPRCQLESLWVKSCSLTAACCHHFSTMLTQNRHLLELQMSSNKLGDSGVQELCQGLGQPGSTLRVLWLGDCDVSNSGCSSLASLLLANRSLRELDLSNNALGDPGLLELLQSLEQPGCALEQLVLYDIYWTQELEDRLQALEESKPGLRLIS</sequence>
<feature type="compositionally biased region" description="Pro residues" evidence="13">
    <location>
        <begin position="193"/>
        <end position="203"/>
    </location>
</feature>
<dbReference type="GO" id="GO:0005654">
    <property type="term" value="C:nucleoplasm"/>
    <property type="evidence" value="ECO:0007669"/>
    <property type="project" value="Ensembl"/>
</dbReference>
<keyword evidence="9" id="KW-0007">Acetylation</keyword>
<organism evidence="14 15">
    <name type="scientific">Equus caballus</name>
    <name type="common">Horse</name>
    <dbReference type="NCBI Taxonomy" id="9796"/>
    <lineage>
        <taxon>Eukaryota</taxon>
        <taxon>Metazoa</taxon>
        <taxon>Chordata</taxon>
        <taxon>Craniata</taxon>
        <taxon>Vertebrata</taxon>
        <taxon>Euteleostomi</taxon>
        <taxon>Mammalia</taxon>
        <taxon>Eutheria</taxon>
        <taxon>Laurasiatheria</taxon>
        <taxon>Perissodactyla</taxon>
        <taxon>Equidae</taxon>
        <taxon>Equus</taxon>
    </lineage>
</organism>
<dbReference type="Pfam" id="PF18779">
    <property type="entry name" value="LRR_RI_capping"/>
    <property type="match status" value="1"/>
</dbReference>
<dbReference type="InterPro" id="IPR001611">
    <property type="entry name" value="Leu-rich_rpt"/>
</dbReference>
<dbReference type="GeneTree" id="ENSGT00940000161492"/>
<accession>A0A3Q2GW51</accession>
<evidence type="ECO:0000256" key="9">
    <source>
        <dbReference type="ARBA" id="ARBA00022990"/>
    </source>
</evidence>
<evidence type="ECO:0000256" key="7">
    <source>
        <dbReference type="ARBA" id="ARBA00022614"/>
    </source>
</evidence>
<evidence type="ECO:0000256" key="12">
    <source>
        <dbReference type="ARBA" id="ARBA00049613"/>
    </source>
</evidence>
<dbReference type="AlphaFoldDB" id="A0A3Q2GW51"/>
<comment type="subcellular location">
    <subcellularLocation>
        <location evidence="2">Cytoplasm</location>
    </subcellularLocation>
    <subcellularLocation>
        <location evidence="1">Nucleus</location>
    </subcellularLocation>
</comment>
<dbReference type="InterPro" id="IPR041302">
    <property type="entry name" value="LRR_RI_cap"/>
</dbReference>